<dbReference type="Pfam" id="PF08450">
    <property type="entry name" value="SGL"/>
    <property type="match status" value="1"/>
</dbReference>
<dbReference type="Gene3D" id="2.120.10.30">
    <property type="entry name" value="TolB, C-terminal domain"/>
    <property type="match status" value="1"/>
</dbReference>
<gene>
    <name evidence="4" type="ORF">A3860_26430</name>
</gene>
<dbReference type="GO" id="GO:0016787">
    <property type="term" value="F:hydrolase activity"/>
    <property type="evidence" value="ECO:0007669"/>
    <property type="project" value="UniProtKB-KW"/>
</dbReference>
<feature type="signal peptide" evidence="2">
    <location>
        <begin position="1"/>
        <end position="20"/>
    </location>
</feature>
<dbReference type="RefSeq" id="WP_081148262.1">
    <property type="nucleotide sequence ID" value="NZ_LVYD01000048.1"/>
</dbReference>
<proteinExistence type="predicted"/>
<dbReference type="Proteomes" id="UP000192796">
    <property type="component" value="Unassembled WGS sequence"/>
</dbReference>
<feature type="domain" description="SMP-30/Gluconolactonase/LRE-like region" evidence="3">
    <location>
        <begin position="49"/>
        <end position="290"/>
    </location>
</feature>
<dbReference type="InterPro" id="IPR013658">
    <property type="entry name" value="SGL"/>
</dbReference>
<dbReference type="InterPro" id="IPR051262">
    <property type="entry name" value="SMP-30/CGR1_Lactonase"/>
</dbReference>
<keyword evidence="1" id="KW-0378">Hydrolase</keyword>
<dbReference type="PANTHER" id="PTHR47572:SF4">
    <property type="entry name" value="LACTONASE DRP35"/>
    <property type="match status" value="1"/>
</dbReference>
<organism evidence="4 5">
    <name type="scientific">Niastella vici</name>
    <dbReference type="NCBI Taxonomy" id="1703345"/>
    <lineage>
        <taxon>Bacteria</taxon>
        <taxon>Pseudomonadati</taxon>
        <taxon>Bacteroidota</taxon>
        <taxon>Chitinophagia</taxon>
        <taxon>Chitinophagales</taxon>
        <taxon>Chitinophagaceae</taxon>
        <taxon>Niastella</taxon>
    </lineage>
</organism>
<dbReference type="OrthoDB" id="241638at2"/>
<evidence type="ECO:0000313" key="5">
    <source>
        <dbReference type="Proteomes" id="UP000192796"/>
    </source>
</evidence>
<dbReference type="EMBL" id="LVYD01000048">
    <property type="protein sequence ID" value="OQP62851.1"/>
    <property type="molecule type" value="Genomic_DNA"/>
</dbReference>
<feature type="chain" id="PRO_5013206909" evidence="2">
    <location>
        <begin position="21"/>
        <end position="304"/>
    </location>
</feature>
<evidence type="ECO:0000256" key="1">
    <source>
        <dbReference type="ARBA" id="ARBA00022801"/>
    </source>
</evidence>
<evidence type="ECO:0000259" key="3">
    <source>
        <dbReference type="Pfam" id="PF08450"/>
    </source>
</evidence>
<evidence type="ECO:0000256" key="2">
    <source>
        <dbReference type="SAM" id="SignalP"/>
    </source>
</evidence>
<name>A0A1V9FWV9_9BACT</name>
<dbReference type="STRING" id="1703345.A3860_26430"/>
<accession>A0A1V9FWV9</accession>
<sequence length="304" mass="33986">MKFSELMLLLLLCCSSYALKATNDRSCITDTGIVADGATPRLVARNFSFTEGPATDKKGNIFFTDQPNNKIWKFGTDGQLSLFMDSAGRSNGLYFDKKGNLLSCADEQNQLWSINRQKKITVLINDLDGKKLNGPNDLWVAPRGDIYFTDPYYQRKWWTRTKPEIDKEKVYVLMRGSKTPVAVVDSLQRPNGIVGTPDGKYLYVADIKGNKVYKYTINKDGSLSNAQLFVNMGSDGMTLDNQGNLYLTGRGVTVFNSNGQQIAHIDIPEKWTANVAFGGMHRNILFITASEAVYVLEMKVRGIE</sequence>
<dbReference type="PANTHER" id="PTHR47572">
    <property type="entry name" value="LIPOPROTEIN-RELATED"/>
    <property type="match status" value="1"/>
</dbReference>
<dbReference type="SUPFAM" id="SSF63829">
    <property type="entry name" value="Calcium-dependent phosphotriesterase"/>
    <property type="match status" value="1"/>
</dbReference>
<comment type="caution">
    <text evidence="4">The sequence shown here is derived from an EMBL/GenBank/DDBJ whole genome shotgun (WGS) entry which is preliminary data.</text>
</comment>
<protein>
    <submittedName>
        <fullName evidence="4">Gluconolactonase</fullName>
    </submittedName>
</protein>
<dbReference type="InterPro" id="IPR011042">
    <property type="entry name" value="6-blade_b-propeller_TolB-like"/>
</dbReference>
<keyword evidence="5" id="KW-1185">Reference proteome</keyword>
<evidence type="ECO:0000313" key="4">
    <source>
        <dbReference type="EMBL" id="OQP62851.1"/>
    </source>
</evidence>
<keyword evidence="2" id="KW-0732">Signal</keyword>
<reference evidence="4 5" key="1">
    <citation type="submission" date="2016-03" db="EMBL/GenBank/DDBJ databases">
        <title>Niastella vici sp. nov., isolated from farmland soil.</title>
        <authorList>
            <person name="Chen L."/>
            <person name="Wang D."/>
            <person name="Yang S."/>
            <person name="Wang G."/>
        </authorList>
    </citation>
    <scope>NUCLEOTIDE SEQUENCE [LARGE SCALE GENOMIC DNA]</scope>
    <source>
        <strain evidence="4 5">DJ57</strain>
    </source>
</reference>
<dbReference type="AlphaFoldDB" id="A0A1V9FWV9"/>